<dbReference type="NCBIfam" id="NF002794">
    <property type="entry name" value="PRK02925.1"/>
    <property type="match status" value="1"/>
</dbReference>
<evidence type="ECO:0000256" key="5">
    <source>
        <dbReference type="ARBA" id="ARBA00020555"/>
    </source>
</evidence>
<comment type="caution">
    <text evidence="8">The sequence shown here is derived from an EMBL/GenBank/DDBJ whole genome shotgun (WGS) entry which is preliminary data.</text>
</comment>
<evidence type="ECO:0000256" key="1">
    <source>
        <dbReference type="ARBA" id="ARBA00001165"/>
    </source>
</evidence>
<dbReference type="Gene3D" id="3.20.20.140">
    <property type="entry name" value="Metal-dependent hydrolases"/>
    <property type="match status" value="1"/>
</dbReference>
<dbReference type="OrthoDB" id="9766564at2"/>
<evidence type="ECO:0000313" key="8">
    <source>
        <dbReference type="EMBL" id="KPC55198.1"/>
    </source>
</evidence>
<evidence type="ECO:0000256" key="7">
    <source>
        <dbReference type="HAMAP-Rule" id="MF_00675"/>
    </source>
</evidence>
<dbReference type="GO" id="GO:0042840">
    <property type="term" value="P:D-glucuronate catabolic process"/>
    <property type="evidence" value="ECO:0007669"/>
    <property type="project" value="TreeGrafter"/>
</dbReference>
<sequence length="464" mass="52089">MTAFMDEDFLLDSHVAKRLYHEVAADLPIIDYHSHLQQGEIASRKQFRNIAELWLGGDHYKWRLMRSAGVSEDFITGNRTDEEKFRAFCKVLPLAIGNPIYHWSHLELRRIFGIDLLINEKNAAQIWERANARLAGMDTWAFLEQAGVEVACTTDDPADDLAQHAAIKQMDLKTRVLPAYRPDKAMRINQQDFVEYLQRLGAVADVQIASFADMMQALAQRVTFFDEQGARISDHAVDVALPVTPLPPEQIEQLFQKRLGGTLLEAAEVAQYVLAVLTGLGRVYAAHDWTMCLHIGAQRNNNRRMLARLGADTGYDSISDMSCSAGLAGLLDTLDSEARLPKTMLFCLNPGMNEILSTLIGNFQDGSVAGKVQYGPAWWFNDHKEGNLQQLITLANHGVLGTSVGMVTDSRSFASYPRHDYFRRLLCRQLGQWVAGGEFPDDFEALSTVVRGICYENAKRYFAL</sequence>
<dbReference type="InterPro" id="IPR003766">
    <property type="entry name" value="Uronate_isomerase"/>
</dbReference>
<comment type="similarity">
    <text evidence="3 7">Belongs to the metallo-dependent hydrolases superfamily. Uronate isomerase family.</text>
</comment>
<dbReference type="PANTHER" id="PTHR30068:SF4">
    <property type="entry name" value="URONATE ISOMERASE"/>
    <property type="match status" value="1"/>
</dbReference>
<dbReference type="UniPathway" id="UPA00246"/>
<evidence type="ECO:0000256" key="6">
    <source>
        <dbReference type="ARBA" id="ARBA00023235"/>
    </source>
</evidence>
<evidence type="ECO:0000313" key="9">
    <source>
        <dbReference type="Proteomes" id="UP000037939"/>
    </source>
</evidence>
<evidence type="ECO:0000256" key="2">
    <source>
        <dbReference type="ARBA" id="ARBA00004892"/>
    </source>
</evidence>
<dbReference type="PATRIC" id="fig|857265.3.peg.220"/>
<accession>A0A0N0GR01</accession>
<dbReference type="EC" id="5.3.1.12" evidence="4 7"/>
<dbReference type="GO" id="GO:0008880">
    <property type="term" value="F:glucuronate isomerase activity"/>
    <property type="evidence" value="ECO:0007669"/>
    <property type="project" value="UniProtKB-UniRule"/>
</dbReference>
<reference evidence="8 9" key="1">
    <citation type="submission" date="2015-07" db="EMBL/GenBank/DDBJ databases">
        <title>Draft genome sequence of the Amantichitinum ursilacus IGB-41, a new chitin-degrading bacterium.</title>
        <authorList>
            <person name="Kirstahler P."/>
            <person name="Guenther M."/>
            <person name="Grumaz C."/>
            <person name="Rupp S."/>
            <person name="Zibek S."/>
            <person name="Sohn K."/>
        </authorList>
    </citation>
    <scope>NUCLEOTIDE SEQUENCE [LARGE SCALE GENOMIC DNA]</scope>
    <source>
        <strain evidence="8 9">IGB-41</strain>
    </source>
</reference>
<dbReference type="InterPro" id="IPR032466">
    <property type="entry name" value="Metal_Hydrolase"/>
</dbReference>
<dbReference type="Proteomes" id="UP000037939">
    <property type="component" value="Unassembled WGS sequence"/>
</dbReference>
<dbReference type="STRING" id="857265.WG78_01030"/>
<dbReference type="SUPFAM" id="SSF51556">
    <property type="entry name" value="Metallo-dependent hydrolases"/>
    <property type="match status" value="1"/>
</dbReference>
<keyword evidence="9" id="KW-1185">Reference proteome</keyword>
<comment type="catalytic activity">
    <reaction evidence="7">
        <text>aldehydo-D-galacturonate = keto-D-tagaturonate</text>
        <dbReference type="Rhea" id="RHEA:27702"/>
        <dbReference type="ChEBI" id="CHEBI:12952"/>
        <dbReference type="ChEBI" id="CHEBI:17886"/>
    </reaction>
</comment>
<dbReference type="AlphaFoldDB" id="A0A0N0GR01"/>
<protein>
    <recommendedName>
        <fullName evidence="5 7">Uronate isomerase</fullName>
        <ecNumber evidence="4 7">5.3.1.12</ecNumber>
    </recommendedName>
    <alternativeName>
        <fullName evidence="7">Glucuronate isomerase</fullName>
    </alternativeName>
    <alternativeName>
        <fullName evidence="7">Uronic isomerase</fullName>
    </alternativeName>
</protein>
<organism evidence="8 9">
    <name type="scientific">Amantichitinum ursilacus</name>
    <dbReference type="NCBI Taxonomy" id="857265"/>
    <lineage>
        <taxon>Bacteria</taxon>
        <taxon>Pseudomonadati</taxon>
        <taxon>Pseudomonadota</taxon>
        <taxon>Betaproteobacteria</taxon>
        <taxon>Neisseriales</taxon>
        <taxon>Chitinibacteraceae</taxon>
        <taxon>Amantichitinum</taxon>
    </lineage>
</organism>
<comment type="pathway">
    <text evidence="2 7">Carbohydrate metabolism; pentose and glucuronate interconversion.</text>
</comment>
<dbReference type="EMBL" id="LAQT01000001">
    <property type="protein sequence ID" value="KPC55198.1"/>
    <property type="molecule type" value="Genomic_DNA"/>
</dbReference>
<dbReference type="Pfam" id="PF02614">
    <property type="entry name" value="UxaC"/>
    <property type="match status" value="1"/>
</dbReference>
<dbReference type="RefSeq" id="WP_053935920.1">
    <property type="nucleotide sequence ID" value="NZ_LAQT01000001.1"/>
</dbReference>
<dbReference type="GO" id="GO:0019698">
    <property type="term" value="P:D-galacturonate catabolic process"/>
    <property type="evidence" value="ECO:0007669"/>
    <property type="project" value="TreeGrafter"/>
</dbReference>
<dbReference type="PANTHER" id="PTHR30068">
    <property type="entry name" value="URONATE ISOMERASE"/>
    <property type="match status" value="1"/>
</dbReference>
<name>A0A0N0GR01_9NEIS</name>
<dbReference type="Gene3D" id="1.10.2020.10">
    <property type="entry name" value="uronate isomerase, domain 2, chain A"/>
    <property type="match status" value="1"/>
</dbReference>
<dbReference type="HAMAP" id="MF_00675">
    <property type="entry name" value="UxaC"/>
    <property type="match status" value="1"/>
</dbReference>
<proteinExistence type="inferred from homology"/>
<gene>
    <name evidence="7 8" type="primary">uxaC</name>
    <name evidence="8" type="ORF">WG78_01030</name>
</gene>
<evidence type="ECO:0000256" key="4">
    <source>
        <dbReference type="ARBA" id="ARBA00012546"/>
    </source>
</evidence>
<keyword evidence="6 7" id="KW-0413">Isomerase</keyword>
<comment type="catalytic activity">
    <reaction evidence="1 7">
        <text>D-glucuronate = D-fructuronate</text>
        <dbReference type="Rhea" id="RHEA:13049"/>
        <dbReference type="ChEBI" id="CHEBI:58720"/>
        <dbReference type="ChEBI" id="CHEBI:59863"/>
        <dbReference type="EC" id="5.3.1.12"/>
    </reaction>
</comment>
<evidence type="ECO:0000256" key="3">
    <source>
        <dbReference type="ARBA" id="ARBA00008397"/>
    </source>
</evidence>